<dbReference type="GO" id="GO:0050832">
    <property type="term" value="P:defense response to fungus"/>
    <property type="evidence" value="ECO:0007669"/>
    <property type="project" value="InterPro"/>
</dbReference>
<dbReference type="Proteomes" id="UP000467840">
    <property type="component" value="Chromosome 11"/>
</dbReference>
<dbReference type="Gene3D" id="2.30.30.140">
    <property type="match status" value="1"/>
</dbReference>
<dbReference type="AlphaFoldDB" id="A0A6A6NAP3"/>
<feature type="region of interest" description="Disordered" evidence="1">
    <location>
        <begin position="1"/>
        <end position="30"/>
    </location>
</feature>
<dbReference type="InterPro" id="IPR033485">
    <property type="entry name" value="EMSY-LIKE_plant"/>
</dbReference>
<dbReference type="EMBL" id="JAAGAX010000002">
    <property type="protein sequence ID" value="KAF2321563.1"/>
    <property type="molecule type" value="Genomic_DNA"/>
</dbReference>
<dbReference type="GO" id="GO:0005634">
    <property type="term" value="C:nucleus"/>
    <property type="evidence" value="ECO:0007669"/>
    <property type="project" value="TreeGrafter"/>
</dbReference>
<protein>
    <recommendedName>
        <fullName evidence="2">Agenet domain-containing protein</fullName>
    </recommendedName>
</protein>
<feature type="compositionally biased region" description="Polar residues" evidence="1">
    <location>
        <begin position="1"/>
        <end position="11"/>
    </location>
</feature>
<feature type="region of interest" description="Disordered" evidence="1">
    <location>
        <begin position="107"/>
        <end position="126"/>
    </location>
</feature>
<dbReference type="SUPFAM" id="SSF63748">
    <property type="entry name" value="Tudor/PWWP/MBT"/>
    <property type="match status" value="1"/>
</dbReference>
<accession>A0A6A6NAP3</accession>
<organism evidence="3 4">
    <name type="scientific">Hevea brasiliensis</name>
    <name type="common">Para rubber tree</name>
    <name type="synonym">Siphonia brasiliensis</name>
    <dbReference type="NCBI Taxonomy" id="3981"/>
    <lineage>
        <taxon>Eukaryota</taxon>
        <taxon>Viridiplantae</taxon>
        <taxon>Streptophyta</taxon>
        <taxon>Embryophyta</taxon>
        <taxon>Tracheophyta</taxon>
        <taxon>Spermatophyta</taxon>
        <taxon>Magnoliopsida</taxon>
        <taxon>eudicotyledons</taxon>
        <taxon>Gunneridae</taxon>
        <taxon>Pentapetalae</taxon>
        <taxon>rosids</taxon>
        <taxon>fabids</taxon>
        <taxon>Malpighiales</taxon>
        <taxon>Euphorbiaceae</taxon>
        <taxon>Crotonoideae</taxon>
        <taxon>Micrandreae</taxon>
        <taxon>Hevea</taxon>
    </lineage>
</organism>
<dbReference type="PANTHER" id="PTHR33432">
    <property type="entry name" value="PROTEIN EMSY-LIKE 4"/>
    <property type="match status" value="1"/>
</dbReference>
<proteinExistence type="predicted"/>
<evidence type="ECO:0000313" key="4">
    <source>
        <dbReference type="Proteomes" id="UP000467840"/>
    </source>
</evidence>
<name>A0A6A6NAP3_HEVBR</name>
<evidence type="ECO:0000313" key="3">
    <source>
        <dbReference type="EMBL" id="KAF2321563.1"/>
    </source>
</evidence>
<sequence length="247" mass="27158">MKSMQYPSTGLTGRAQAAMRSSSGAFATNEPAEATSYDPLIGRKVWTRWPEDNQYYEAVITDYNPVEGRHALVYDINSADETWEWVNLKEITPEDIRWEGEDPGIFHRGGWPGPGRGNKKSMARGGALAGAGRGDIEILHTDTLIKEVEKVVGASHPDPMEIEKAKKVLKEHEQALVDAIARLEDASDGESDGEHPSSHGQSMDQDRGWRKRPYDDMGGEGRASDGNKMARGGRVGSVEHQVDGDEI</sequence>
<comment type="caution">
    <text evidence="3">The sequence shown here is derived from an EMBL/GenBank/DDBJ whole genome shotgun (WGS) entry which is preliminary data.</text>
</comment>
<dbReference type="InterPro" id="IPR014002">
    <property type="entry name" value="Agenet_dom_plant"/>
</dbReference>
<feature type="domain" description="Agenet" evidence="2">
    <location>
        <begin position="37"/>
        <end position="96"/>
    </location>
</feature>
<dbReference type="SMART" id="SM00743">
    <property type="entry name" value="Agenet"/>
    <property type="match status" value="1"/>
</dbReference>
<dbReference type="PANTHER" id="PTHR33432:SF27">
    <property type="entry name" value="PROTEIN EMSY-LIKE 3"/>
    <property type="match status" value="1"/>
</dbReference>
<reference evidence="3 4" key="1">
    <citation type="journal article" date="2020" name="Mol. Plant">
        <title>The Chromosome-Based Rubber Tree Genome Provides New Insights into Spurge Genome Evolution and Rubber Biosynthesis.</title>
        <authorList>
            <person name="Liu J."/>
            <person name="Shi C."/>
            <person name="Shi C.C."/>
            <person name="Li W."/>
            <person name="Zhang Q.J."/>
            <person name="Zhang Y."/>
            <person name="Li K."/>
            <person name="Lu H.F."/>
            <person name="Shi C."/>
            <person name="Zhu S.T."/>
            <person name="Xiao Z.Y."/>
            <person name="Nan H."/>
            <person name="Yue Y."/>
            <person name="Zhu X.G."/>
            <person name="Wu Y."/>
            <person name="Hong X.N."/>
            <person name="Fan G.Y."/>
            <person name="Tong Y."/>
            <person name="Zhang D."/>
            <person name="Mao C.L."/>
            <person name="Liu Y.L."/>
            <person name="Hao S.J."/>
            <person name="Liu W.Q."/>
            <person name="Lv M.Q."/>
            <person name="Zhang H.B."/>
            <person name="Liu Y."/>
            <person name="Hu-Tang G.R."/>
            <person name="Wang J.P."/>
            <person name="Wang J.H."/>
            <person name="Sun Y.H."/>
            <person name="Ni S.B."/>
            <person name="Chen W.B."/>
            <person name="Zhang X.C."/>
            <person name="Jiao Y.N."/>
            <person name="Eichler E.E."/>
            <person name="Li G.H."/>
            <person name="Liu X."/>
            <person name="Gao L.Z."/>
        </authorList>
    </citation>
    <scope>NUCLEOTIDE SEQUENCE [LARGE SCALE GENOMIC DNA]</scope>
    <source>
        <strain evidence="4">cv. GT1</strain>
        <tissue evidence="3">Leaf</tissue>
    </source>
</reference>
<gene>
    <name evidence="3" type="ORF">GH714_000420</name>
</gene>
<evidence type="ECO:0000256" key="1">
    <source>
        <dbReference type="SAM" id="MobiDB-lite"/>
    </source>
</evidence>
<feature type="region of interest" description="Disordered" evidence="1">
    <location>
        <begin position="186"/>
        <end position="247"/>
    </location>
</feature>
<feature type="compositionally biased region" description="Basic and acidic residues" evidence="1">
    <location>
        <begin position="204"/>
        <end position="215"/>
    </location>
</feature>
<evidence type="ECO:0000259" key="2">
    <source>
        <dbReference type="SMART" id="SM00743"/>
    </source>
</evidence>
<keyword evidence="4" id="KW-1185">Reference proteome</keyword>
<dbReference type="FunFam" id="2.30.30.140:FF:000088">
    <property type="entry name" value="Protein EMSY-LIKE 3"/>
    <property type="match status" value="1"/>
</dbReference>
<dbReference type="CDD" id="cd20404">
    <property type="entry name" value="Tudor_Agenet_AtEML-like"/>
    <property type="match status" value="1"/>
</dbReference>